<comment type="caution">
    <text evidence="3">The sequence shown here is derived from an EMBL/GenBank/DDBJ whole genome shotgun (WGS) entry which is preliminary data.</text>
</comment>
<evidence type="ECO:0000313" key="4">
    <source>
        <dbReference type="Proteomes" id="UP000563524"/>
    </source>
</evidence>
<name>A0A840I5Z8_9PROT</name>
<protein>
    <recommendedName>
        <fullName evidence="5">Secreted protein</fullName>
    </recommendedName>
</protein>
<evidence type="ECO:0000313" key="3">
    <source>
        <dbReference type="EMBL" id="MBB4660247.1"/>
    </source>
</evidence>
<dbReference type="EMBL" id="JACHOB010000007">
    <property type="protein sequence ID" value="MBB4660247.1"/>
    <property type="molecule type" value="Genomic_DNA"/>
</dbReference>
<evidence type="ECO:0000256" key="2">
    <source>
        <dbReference type="SAM" id="SignalP"/>
    </source>
</evidence>
<keyword evidence="2" id="KW-0732">Signal</keyword>
<feature type="region of interest" description="Disordered" evidence="1">
    <location>
        <begin position="32"/>
        <end position="58"/>
    </location>
</feature>
<gene>
    <name evidence="3" type="ORF">GGQ59_002797</name>
</gene>
<proteinExistence type="predicted"/>
<sequence length="126" mass="13084">MQNRPALLAIALIAFVLAPLLACCGAEAASSPLDATSASHDCGHGPVPEPEPTEHADCDGCEDCAPGGRDVLQPQKTVDGSLVAIISDELTYTSSATSRAPRRFVRLLSTAPPRASPVELHVKITV</sequence>
<dbReference type="Proteomes" id="UP000563524">
    <property type="component" value="Unassembled WGS sequence"/>
</dbReference>
<evidence type="ECO:0008006" key="5">
    <source>
        <dbReference type="Google" id="ProtNLM"/>
    </source>
</evidence>
<keyword evidence="4" id="KW-1185">Reference proteome</keyword>
<organism evidence="3 4">
    <name type="scientific">Parvularcula dongshanensis</name>
    <dbReference type="NCBI Taxonomy" id="1173995"/>
    <lineage>
        <taxon>Bacteria</taxon>
        <taxon>Pseudomonadati</taxon>
        <taxon>Pseudomonadota</taxon>
        <taxon>Alphaproteobacteria</taxon>
        <taxon>Parvularculales</taxon>
        <taxon>Parvularculaceae</taxon>
        <taxon>Parvularcula</taxon>
    </lineage>
</organism>
<dbReference type="AlphaFoldDB" id="A0A840I5Z8"/>
<dbReference type="RefSeq" id="WP_183819631.1">
    <property type="nucleotide sequence ID" value="NZ_JACHOB010000007.1"/>
</dbReference>
<feature type="chain" id="PRO_5032967137" description="Secreted protein" evidence="2">
    <location>
        <begin position="29"/>
        <end position="126"/>
    </location>
</feature>
<feature type="signal peptide" evidence="2">
    <location>
        <begin position="1"/>
        <end position="28"/>
    </location>
</feature>
<reference evidence="3 4" key="1">
    <citation type="submission" date="2020-08" db="EMBL/GenBank/DDBJ databases">
        <title>Genomic Encyclopedia of Type Strains, Phase IV (KMG-IV): sequencing the most valuable type-strain genomes for metagenomic binning, comparative biology and taxonomic classification.</title>
        <authorList>
            <person name="Goeker M."/>
        </authorList>
    </citation>
    <scope>NUCLEOTIDE SEQUENCE [LARGE SCALE GENOMIC DNA]</scope>
    <source>
        <strain evidence="3 4">DSM 102850</strain>
    </source>
</reference>
<evidence type="ECO:0000256" key="1">
    <source>
        <dbReference type="SAM" id="MobiDB-lite"/>
    </source>
</evidence>
<accession>A0A840I5Z8</accession>